<protein>
    <submittedName>
        <fullName evidence="2">Uncharacterized protein</fullName>
    </submittedName>
</protein>
<proteinExistence type="predicted"/>
<evidence type="ECO:0000256" key="1">
    <source>
        <dbReference type="SAM" id="MobiDB-lite"/>
    </source>
</evidence>
<evidence type="ECO:0000313" key="2">
    <source>
        <dbReference type="EMBL" id="HIY59506.1"/>
    </source>
</evidence>
<dbReference type="Gene3D" id="3.40.50.300">
    <property type="entry name" value="P-loop containing nucleotide triphosphate hydrolases"/>
    <property type="match status" value="1"/>
</dbReference>
<gene>
    <name evidence="2" type="ORF">H9831_02325</name>
</gene>
<dbReference type="InterPro" id="IPR027417">
    <property type="entry name" value="P-loop_NTPase"/>
</dbReference>
<dbReference type="Proteomes" id="UP000824007">
    <property type="component" value="Unassembled WGS sequence"/>
</dbReference>
<organism evidence="2 3">
    <name type="scientific">Candidatus Eisenbergiella pullistercoris</name>
    <dbReference type="NCBI Taxonomy" id="2838555"/>
    <lineage>
        <taxon>Bacteria</taxon>
        <taxon>Bacillati</taxon>
        <taxon>Bacillota</taxon>
        <taxon>Clostridia</taxon>
        <taxon>Lachnospirales</taxon>
        <taxon>Lachnospiraceae</taxon>
        <taxon>Eisenbergiella</taxon>
    </lineage>
</organism>
<feature type="compositionally biased region" description="Polar residues" evidence="1">
    <location>
        <begin position="504"/>
        <end position="513"/>
    </location>
</feature>
<comment type="caution">
    <text evidence="2">The sequence shown here is derived from an EMBL/GenBank/DDBJ whole genome shotgun (WGS) entry which is preliminary data.</text>
</comment>
<dbReference type="EMBL" id="DXDD01000030">
    <property type="protein sequence ID" value="HIY59506.1"/>
    <property type="molecule type" value="Genomic_DNA"/>
</dbReference>
<name>A0A9D1YMQ3_9FIRM</name>
<dbReference type="AlphaFoldDB" id="A0A9D1YMQ3"/>
<sequence length="613" mass="68872">MTEYYLMHKNEICGVMIYDEETGRVMNYQDNHAGLSPFLGNCDASRLRKWWEMRSIPASRSTLQDILRAAGCFTPGSYLAKNLALSMTDSYWIRPKDSSLSYADVNFPKLAAYHGGRGPWHNASTWDPNASLGGQMEKYWDLSLDTPVLVKESYRYYGQQSVNEAFAALLHERQNISVPFVRYTAVAAADRGIQSRCEAFTSENVEFIPAYEVVESEKIPNDSSYYDGYIELCTKAGIDREAIQTFMDYQTLTDFIISNTDEHLLNFGLLRDAESMKLLGPAPIFDSGNSMFYSEDRRYPYTRAGLLERRITGLYDREELLLKKIRNRHVVKIDLLPEPEEVKQIFAESGIPEWKADVISRNYALKLQLTREFQQGKTISLYREKQAEQKKRSDRHTGEPRPQKLILLCCPSGTEKEALVRRLQKELAEKGYREADPKALFSAEQAFSLSGRGLLLDRERILEKAGPVCGYAHCVVSLSLEAIRSELSQSSLHNAGGSPLRNAGESSLHTEGQSAGHPVLRSGSWLDELASALLDARMKAAFLSGASVLCDAPARSRSAREHYINIAEEAGVKSRELYVTASSLIAEMPQDAEGWTEIRRENGAFQPSPSASP</sequence>
<reference evidence="2" key="1">
    <citation type="journal article" date="2021" name="PeerJ">
        <title>Extensive microbial diversity within the chicken gut microbiome revealed by metagenomics and culture.</title>
        <authorList>
            <person name="Gilroy R."/>
            <person name="Ravi A."/>
            <person name="Getino M."/>
            <person name="Pursley I."/>
            <person name="Horton D.L."/>
            <person name="Alikhan N.F."/>
            <person name="Baker D."/>
            <person name="Gharbi K."/>
            <person name="Hall N."/>
            <person name="Watson M."/>
            <person name="Adriaenssens E.M."/>
            <person name="Foster-Nyarko E."/>
            <person name="Jarju S."/>
            <person name="Secka A."/>
            <person name="Antonio M."/>
            <person name="Oren A."/>
            <person name="Chaudhuri R.R."/>
            <person name="La Ragione R."/>
            <person name="Hildebrand F."/>
            <person name="Pallen M.J."/>
        </authorList>
    </citation>
    <scope>NUCLEOTIDE SEQUENCE</scope>
    <source>
        <strain evidence="2">ChiSxjej3B15-24422</strain>
    </source>
</reference>
<dbReference type="Gene3D" id="1.10.1070.20">
    <property type="match status" value="1"/>
</dbReference>
<evidence type="ECO:0000313" key="3">
    <source>
        <dbReference type="Proteomes" id="UP000824007"/>
    </source>
</evidence>
<feature type="region of interest" description="Disordered" evidence="1">
    <location>
        <begin position="494"/>
        <end position="519"/>
    </location>
</feature>
<accession>A0A9D1YMQ3</accession>
<reference evidence="2" key="2">
    <citation type="submission" date="2021-04" db="EMBL/GenBank/DDBJ databases">
        <authorList>
            <person name="Gilroy R."/>
        </authorList>
    </citation>
    <scope>NUCLEOTIDE SEQUENCE</scope>
    <source>
        <strain evidence="2">ChiSxjej3B15-24422</strain>
    </source>
</reference>